<dbReference type="AlphaFoldDB" id="A0A285RWB9"/>
<dbReference type="Proteomes" id="UP000219068">
    <property type="component" value="Unassembled WGS sequence"/>
</dbReference>
<dbReference type="Pfam" id="PF09335">
    <property type="entry name" value="VTT_dom"/>
    <property type="match status" value="1"/>
</dbReference>
<proteinExistence type="predicted"/>
<feature type="transmembrane region" description="Helical" evidence="1">
    <location>
        <begin position="60"/>
        <end position="79"/>
    </location>
</feature>
<dbReference type="PANTHER" id="PTHR42709:SF11">
    <property type="entry name" value="DEDA FAMILY PROTEIN"/>
    <property type="match status" value="1"/>
</dbReference>
<evidence type="ECO:0000313" key="3">
    <source>
        <dbReference type="EMBL" id="SOB96547.1"/>
    </source>
</evidence>
<evidence type="ECO:0000259" key="2">
    <source>
        <dbReference type="Pfam" id="PF09335"/>
    </source>
</evidence>
<protein>
    <submittedName>
        <fullName evidence="3">Membrane protein YqaA, SNARE-associated domain</fullName>
    </submittedName>
</protein>
<feature type="transmembrane region" description="Helical" evidence="1">
    <location>
        <begin position="176"/>
        <end position="194"/>
    </location>
</feature>
<dbReference type="PANTHER" id="PTHR42709">
    <property type="entry name" value="ALKALINE PHOSPHATASE LIKE PROTEIN"/>
    <property type="match status" value="1"/>
</dbReference>
<dbReference type="EMBL" id="OBMM01000001">
    <property type="protein sequence ID" value="SOB96547.1"/>
    <property type="molecule type" value="Genomic_DNA"/>
</dbReference>
<feature type="transmembrane region" description="Helical" evidence="1">
    <location>
        <begin position="242"/>
        <end position="263"/>
    </location>
</feature>
<feature type="transmembrane region" description="Helical" evidence="1">
    <location>
        <begin position="206"/>
        <end position="230"/>
    </location>
</feature>
<dbReference type="InterPro" id="IPR051311">
    <property type="entry name" value="DedA_domain"/>
</dbReference>
<evidence type="ECO:0000313" key="4">
    <source>
        <dbReference type="Proteomes" id="UP000219068"/>
    </source>
</evidence>
<dbReference type="GO" id="GO:0005886">
    <property type="term" value="C:plasma membrane"/>
    <property type="evidence" value="ECO:0007669"/>
    <property type="project" value="TreeGrafter"/>
</dbReference>
<keyword evidence="1" id="KW-0812">Transmembrane</keyword>
<evidence type="ECO:0000256" key="1">
    <source>
        <dbReference type="SAM" id="Phobius"/>
    </source>
</evidence>
<keyword evidence="1" id="KW-1133">Transmembrane helix</keyword>
<sequence length="266" mass="28986">MGALRTRHRGADNSCKFRPVNGALRKNCVVNQMGLSAGKGHCGTRPNAVTSPPYRPPRRIVLIVLTAKGVSVLRSLYYWTLGLAAHRHAAIALFIIAFVESSIFPIPPDVLLIPMIIAAPTKAWRYALICLVGSVLGGIAGYGIGYFLFESIGQPVLQLYGYGAKFDTFRDYYNEWGAWAVFIAGVSPFPYKVITILSGVTALDPAIFMVASVLARGLRFFIIAALIWKFGPAIRDFIEKRLGLVFTIFVVVLVGGFAAIKLIPHG</sequence>
<dbReference type="InterPro" id="IPR032816">
    <property type="entry name" value="VTT_dom"/>
</dbReference>
<feature type="transmembrane region" description="Helical" evidence="1">
    <location>
        <begin position="126"/>
        <end position="149"/>
    </location>
</feature>
<feature type="transmembrane region" description="Helical" evidence="1">
    <location>
        <begin position="91"/>
        <end position="114"/>
    </location>
</feature>
<feature type="domain" description="VTT" evidence="2">
    <location>
        <begin position="106"/>
        <end position="227"/>
    </location>
</feature>
<gene>
    <name evidence="3" type="ORF">SAMN05428964_1011910</name>
</gene>
<accession>A0A285RWB9</accession>
<name>A0A285RWB9_9PROT</name>
<organism evidence="3 4">
    <name type="scientific">Thalassospira xiamenensis</name>
    <dbReference type="NCBI Taxonomy" id="220697"/>
    <lineage>
        <taxon>Bacteria</taxon>
        <taxon>Pseudomonadati</taxon>
        <taxon>Pseudomonadota</taxon>
        <taxon>Alphaproteobacteria</taxon>
        <taxon>Rhodospirillales</taxon>
        <taxon>Thalassospiraceae</taxon>
        <taxon>Thalassospira</taxon>
    </lineage>
</organism>
<keyword evidence="1" id="KW-0472">Membrane</keyword>
<reference evidence="3 4" key="1">
    <citation type="submission" date="2017-08" db="EMBL/GenBank/DDBJ databases">
        <authorList>
            <person name="de Groot N.N."/>
        </authorList>
    </citation>
    <scope>NUCLEOTIDE SEQUENCE [LARGE SCALE GENOMIC DNA]</scope>
    <source>
        <strain evidence="3 4">USBA 78</strain>
    </source>
</reference>